<dbReference type="Gene3D" id="3.30.1050.10">
    <property type="entry name" value="SCP2 sterol-binding domain"/>
    <property type="match status" value="1"/>
</dbReference>
<proteinExistence type="predicted"/>
<sequence length="403" mass="42798">MNQILTRRLEHPDLAQSHSLGTEAYGGSRVPAPLPSEEEWSRSPVRSWGAFDGDILVARLSVYGVTSWFGGAKVPTAGIAGVAVSPEHRGRGLLRPVFAAALAEARERGEVISTLFPTAPGIYRGFGYEIVGSYDDVELPLSALSRVRAPEGVTVRRATIEDVPALEGVHARWAAAQNGPLTRDEEPFAVPAEEWFTEYTGVTVAEQDGEITGFVSWDRGEGYDPRKAVIEVDDLDALTPGAARALWASLGSHASVVGRVRVSTSGTDPAWLVLPDLTTSIVRTRPYMLSILDVPGALGAVRLAPLTARVPFAVRGGGADEQVTGAYVLEVSDGVPLATRDTSAGPEADDRPVLTGRGLALSYAGAQPAANLRASGDLTGPDTYDATWTALFGGRQVHVRDYF</sequence>
<dbReference type="InterPro" id="IPR041380">
    <property type="entry name" value="Acetyltransf_17"/>
</dbReference>
<dbReference type="AlphaFoldDB" id="A0AA41QED0"/>
<dbReference type="InterPro" id="IPR016181">
    <property type="entry name" value="Acyl_CoA_acyltransferase"/>
</dbReference>
<name>A0AA41QED0_9MICO</name>
<evidence type="ECO:0000313" key="3">
    <source>
        <dbReference type="EMBL" id="MCF4121598.1"/>
    </source>
</evidence>
<evidence type="ECO:0000259" key="2">
    <source>
        <dbReference type="PROSITE" id="PS51186"/>
    </source>
</evidence>
<comment type="caution">
    <text evidence="3">The sequence shown here is derived from an EMBL/GenBank/DDBJ whole genome shotgun (WGS) entry which is preliminary data.</text>
</comment>
<dbReference type="Proteomes" id="UP001165405">
    <property type="component" value="Unassembled WGS sequence"/>
</dbReference>
<dbReference type="InterPro" id="IPR000182">
    <property type="entry name" value="GNAT_dom"/>
</dbReference>
<feature type="region of interest" description="Disordered" evidence="1">
    <location>
        <begin position="16"/>
        <end position="38"/>
    </location>
</feature>
<dbReference type="EC" id="2.3.1.-" evidence="3"/>
<dbReference type="Gene3D" id="3.40.630.30">
    <property type="match status" value="2"/>
</dbReference>
<keyword evidence="4" id="KW-1185">Reference proteome</keyword>
<dbReference type="Pfam" id="PF17668">
    <property type="entry name" value="Acetyltransf_17"/>
    <property type="match status" value="1"/>
</dbReference>
<reference evidence="3" key="1">
    <citation type="submission" date="2022-01" db="EMBL/GenBank/DDBJ databases">
        <title>Antribacter sp. nov., isolated from Guizhou of China.</title>
        <authorList>
            <person name="Chengliang C."/>
            <person name="Ya Z."/>
        </authorList>
    </citation>
    <scope>NUCLEOTIDE SEQUENCE</scope>
    <source>
        <strain evidence="3">KLBMP 9083</strain>
    </source>
</reference>
<dbReference type="EMBL" id="JAKGSG010000033">
    <property type="protein sequence ID" value="MCF4121598.1"/>
    <property type="molecule type" value="Genomic_DNA"/>
</dbReference>
<dbReference type="PANTHER" id="PTHR37817">
    <property type="entry name" value="N-ACETYLTRANSFERASE EIS"/>
    <property type="match status" value="1"/>
</dbReference>
<organism evidence="3 4">
    <name type="scientific">Antribacter soli</name>
    <dbReference type="NCBI Taxonomy" id="2910976"/>
    <lineage>
        <taxon>Bacteria</taxon>
        <taxon>Bacillati</taxon>
        <taxon>Actinomycetota</taxon>
        <taxon>Actinomycetes</taxon>
        <taxon>Micrococcales</taxon>
        <taxon>Promicromonosporaceae</taxon>
        <taxon>Antribacter</taxon>
    </lineage>
</organism>
<dbReference type="PROSITE" id="PS51186">
    <property type="entry name" value="GNAT"/>
    <property type="match status" value="1"/>
</dbReference>
<dbReference type="InterPro" id="IPR036527">
    <property type="entry name" value="SCP2_sterol-bd_dom_sf"/>
</dbReference>
<accession>A0AA41QED0</accession>
<dbReference type="PANTHER" id="PTHR37817:SF1">
    <property type="entry name" value="N-ACETYLTRANSFERASE EIS"/>
    <property type="match status" value="1"/>
</dbReference>
<dbReference type="Pfam" id="PF13527">
    <property type="entry name" value="Acetyltransf_9"/>
    <property type="match status" value="1"/>
</dbReference>
<evidence type="ECO:0000313" key="4">
    <source>
        <dbReference type="Proteomes" id="UP001165405"/>
    </source>
</evidence>
<keyword evidence="3" id="KW-0012">Acyltransferase</keyword>
<dbReference type="SUPFAM" id="SSF55729">
    <property type="entry name" value="Acyl-CoA N-acyltransferases (Nat)"/>
    <property type="match status" value="1"/>
</dbReference>
<feature type="domain" description="N-acetyltransferase" evidence="2">
    <location>
        <begin position="4"/>
        <end position="151"/>
    </location>
</feature>
<protein>
    <submittedName>
        <fullName evidence="3">GNAT family N-acetyltransferase</fullName>
        <ecNumber evidence="3">2.3.1.-</ecNumber>
    </submittedName>
</protein>
<keyword evidence="3" id="KW-0808">Transferase</keyword>
<dbReference type="GO" id="GO:0030649">
    <property type="term" value="P:aminoglycoside antibiotic catabolic process"/>
    <property type="evidence" value="ECO:0007669"/>
    <property type="project" value="TreeGrafter"/>
</dbReference>
<dbReference type="InterPro" id="IPR051554">
    <property type="entry name" value="Acetyltransferase_Eis"/>
</dbReference>
<evidence type="ECO:0000256" key="1">
    <source>
        <dbReference type="SAM" id="MobiDB-lite"/>
    </source>
</evidence>
<dbReference type="RefSeq" id="WP_236089396.1">
    <property type="nucleotide sequence ID" value="NZ_JAKGSG010000033.1"/>
</dbReference>
<dbReference type="GO" id="GO:0034069">
    <property type="term" value="F:aminoglycoside N-acetyltransferase activity"/>
    <property type="evidence" value="ECO:0007669"/>
    <property type="project" value="TreeGrafter"/>
</dbReference>
<gene>
    <name evidence="3" type="ORF">L1785_11450</name>
</gene>